<reference evidence="1" key="1">
    <citation type="submission" date="2022-03" db="EMBL/GenBank/DDBJ databases">
        <title>Genomic analyses of argali, domestic sheep and their hybrids provide insights into chromosomal evolution, heterosis and genetic basis of agronomic traits.</title>
        <authorList>
            <person name="Li M."/>
        </authorList>
    </citation>
    <scope>NUCLEOTIDE SEQUENCE</scope>
    <source>
        <strain evidence="1">F1 hybrid</strain>
    </source>
</reference>
<protein>
    <submittedName>
        <fullName evidence="1">Uncharacterized protein</fullName>
    </submittedName>
</protein>
<organism evidence="1 2">
    <name type="scientific">Ovis ammon polii x Ovis aries</name>
    <dbReference type="NCBI Taxonomy" id="2918886"/>
    <lineage>
        <taxon>Eukaryota</taxon>
        <taxon>Metazoa</taxon>
        <taxon>Chordata</taxon>
        <taxon>Craniata</taxon>
        <taxon>Vertebrata</taxon>
        <taxon>Euteleostomi</taxon>
        <taxon>Mammalia</taxon>
        <taxon>Eutheria</taxon>
        <taxon>Laurasiatheria</taxon>
        <taxon>Artiodactyla</taxon>
        <taxon>Ruminantia</taxon>
        <taxon>Pecora</taxon>
        <taxon>Bovidae</taxon>
        <taxon>Caprinae</taxon>
        <taxon>Ovis</taxon>
    </lineage>
</organism>
<comment type="caution">
    <text evidence="1">The sequence shown here is derived from an EMBL/GenBank/DDBJ whole genome shotgun (WGS) entry which is preliminary data.</text>
</comment>
<evidence type="ECO:0000313" key="2">
    <source>
        <dbReference type="Proteomes" id="UP001057279"/>
    </source>
</evidence>
<gene>
    <name evidence="1" type="ORF">MJG53_019857</name>
</gene>
<dbReference type="Proteomes" id="UP001057279">
    <property type="component" value="Chromosome X"/>
</dbReference>
<name>A0ACB9U0M5_9CETA</name>
<evidence type="ECO:0000313" key="1">
    <source>
        <dbReference type="EMBL" id="KAI4554558.1"/>
    </source>
</evidence>
<dbReference type="EMBL" id="CM043025">
    <property type="protein sequence ID" value="KAI4554558.1"/>
    <property type="molecule type" value="Genomic_DNA"/>
</dbReference>
<accession>A0ACB9U0M5</accession>
<proteinExistence type="predicted"/>
<sequence length="183" mass="20201">MFKRHEQSIDKKDMELAPNHIKKIFNLTKPHETLGALGDEVRLSVLLKALSKFLLKRRQEPGNTVAAHAMRTWHCTLAIHIGHRTGRMRPDGRCRSRELQWMSPTQIQQHLSAGESLGDLMSAGSPPGPSCSDPVACSGQTESCSCPGLVDIGVTLLCPENLGPDEVEELENQALLPDLQQTY</sequence>
<keyword evidence="2" id="KW-1185">Reference proteome</keyword>